<dbReference type="Proteomes" id="UP001275440">
    <property type="component" value="Unassembled WGS sequence"/>
</dbReference>
<dbReference type="PIRSF" id="PIRSF026631">
    <property type="entry name" value="UCP026631"/>
    <property type="match status" value="1"/>
</dbReference>
<feature type="transmembrane region" description="Helical" evidence="1">
    <location>
        <begin position="31"/>
        <end position="49"/>
    </location>
</feature>
<keyword evidence="1" id="KW-0812">Transmembrane</keyword>
<feature type="transmembrane region" description="Helical" evidence="1">
    <location>
        <begin position="207"/>
        <end position="234"/>
    </location>
</feature>
<sequence>MLLVHPVQEILRLLPVLAVSVVVGSSSGNHGWGLAVAGLLVVIGVLRWFTTTYRIGPAHVELRRGLLQRQVLSIPRSRIRSVDVDRRVMHRLLGLASVRIGTGQATGGGRDRNRFELDGLAIGAVPALRESLLSAHTAPGDGPAAAAAPTETELARLQPSWVRYAPFSTTGLVAVAAVAGLAFQYGIGERLAESRTVQRGISWATAAGPVLAVAVAVAALLAVASAAACVRYLLLYGNLLVTDDGRTLRIGHGLLRVRHTTLDRARLRGAVLREPLALRIAGGARLDAIMTGVAAERGESSLLLPAAPAAEAHRVATAVVRDPALPATPLRPHGPAARRRRYTRAVLPVLAALAVAAVATAVTGRTVPLPVWIGAALLIPVAAGLAWDRYRSLGHAVLPGWLITRSGSLDRQRVCLEADGIIGWTVRQSFFQRRAGVATVVAATPAGVGHYEVLDLPVEQAWSLVEAVTPGAGDVWAREHR</sequence>
<feature type="transmembrane region" description="Helical" evidence="1">
    <location>
        <begin position="164"/>
        <end position="187"/>
    </location>
</feature>
<protein>
    <submittedName>
        <fullName evidence="3">PH domain-containing protein</fullName>
    </submittedName>
</protein>
<feature type="transmembrane region" description="Helical" evidence="1">
    <location>
        <begin position="345"/>
        <end position="363"/>
    </location>
</feature>
<dbReference type="Pfam" id="PF03703">
    <property type="entry name" value="bPH_2"/>
    <property type="match status" value="2"/>
</dbReference>
<keyword evidence="1" id="KW-1133">Transmembrane helix</keyword>
<feature type="domain" description="YdbS-like PH" evidence="2">
    <location>
        <begin position="48"/>
        <end position="122"/>
    </location>
</feature>
<keyword evidence="1" id="KW-0472">Membrane</keyword>
<dbReference type="InterPro" id="IPR014529">
    <property type="entry name" value="UCP026631"/>
</dbReference>
<feature type="transmembrane region" description="Helical" evidence="1">
    <location>
        <begin position="369"/>
        <end position="387"/>
    </location>
</feature>
<gene>
    <name evidence="3" type="ORF">F8M49_15240</name>
</gene>
<dbReference type="PANTHER" id="PTHR34473">
    <property type="entry name" value="UPF0699 TRANSMEMBRANE PROTEIN YDBS"/>
    <property type="match status" value="1"/>
</dbReference>
<dbReference type="PANTHER" id="PTHR34473:SF2">
    <property type="entry name" value="UPF0699 TRANSMEMBRANE PROTEIN YDBT"/>
    <property type="match status" value="1"/>
</dbReference>
<keyword evidence="4" id="KW-1185">Reference proteome</keyword>
<accession>A0ABU3WRV2</accession>
<proteinExistence type="predicted"/>
<organism evidence="3 4">
    <name type="scientific">Rhodococcus zopfii</name>
    <dbReference type="NCBI Taxonomy" id="43772"/>
    <lineage>
        <taxon>Bacteria</taxon>
        <taxon>Bacillati</taxon>
        <taxon>Actinomycetota</taxon>
        <taxon>Actinomycetes</taxon>
        <taxon>Mycobacteriales</taxon>
        <taxon>Nocardiaceae</taxon>
        <taxon>Rhodococcus</taxon>
    </lineage>
</organism>
<name>A0ABU3WRV2_9NOCA</name>
<evidence type="ECO:0000256" key="1">
    <source>
        <dbReference type="SAM" id="Phobius"/>
    </source>
</evidence>
<comment type="caution">
    <text evidence="3">The sequence shown here is derived from an EMBL/GenBank/DDBJ whole genome shotgun (WGS) entry which is preliminary data.</text>
</comment>
<evidence type="ECO:0000313" key="4">
    <source>
        <dbReference type="Proteomes" id="UP001275440"/>
    </source>
</evidence>
<reference evidence="3 4" key="1">
    <citation type="submission" date="2019-10" db="EMBL/GenBank/DDBJ databases">
        <title>Draft Genome Assembly of Rhodococcus zopfii DSM44189.</title>
        <authorList>
            <person name="Sutton J.M."/>
            <person name="Akob D.M."/>
            <person name="Bushman T.J."/>
        </authorList>
    </citation>
    <scope>NUCLEOTIDE SEQUENCE [LARGE SCALE GENOMIC DNA]</scope>
    <source>
        <strain evidence="3 4">DSM 44189</strain>
    </source>
</reference>
<evidence type="ECO:0000259" key="2">
    <source>
        <dbReference type="Pfam" id="PF03703"/>
    </source>
</evidence>
<feature type="domain" description="YdbS-like PH" evidence="2">
    <location>
        <begin position="402"/>
        <end position="461"/>
    </location>
</feature>
<dbReference type="EMBL" id="WBMO01000001">
    <property type="protein sequence ID" value="MDV2476344.1"/>
    <property type="molecule type" value="Genomic_DNA"/>
</dbReference>
<dbReference type="InterPro" id="IPR005182">
    <property type="entry name" value="YdbS-like_PH"/>
</dbReference>
<evidence type="ECO:0000313" key="3">
    <source>
        <dbReference type="EMBL" id="MDV2476344.1"/>
    </source>
</evidence>